<dbReference type="EMBL" id="CP002600">
    <property type="protein sequence ID" value="AEA63315.1"/>
    <property type="molecule type" value="Genomic_DNA"/>
</dbReference>
<proteinExistence type="predicted"/>
<dbReference type="InterPro" id="IPR046133">
    <property type="entry name" value="DUF6130"/>
</dbReference>
<accession>F2LLF2</accession>
<keyword evidence="2" id="KW-1185">Reference proteome</keyword>
<sequence>MRRCRPTSIQRGVREPGRPPEFVSRYRIFGRSLIEIDTFQPRAHFLEGGYVYLAYRVENRTTLPLCPEVNGGSVTEWKPGIGHRHVVIGDKTWSGIPARVDAIHFGPLPAALHRVRIERVDASHGMIGARTKNFVVP</sequence>
<evidence type="ECO:0000313" key="1">
    <source>
        <dbReference type="EMBL" id="AEA63315.1"/>
    </source>
</evidence>
<dbReference type="KEGG" id="bgd:bgla_2g08525"/>
<dbReference type="Pfam" id="PF19625">
    <property type="entry name" value="DUF6130"/>
    <property type="match status" value="1"/>
</dbReference>
<gene>
    <name evidence="1" type="ordered locus">bgla_2g08525</name>
</gene>
<protein>
    <submittedName>
        <fullName evidence="1">Hypothetical membrane associated protein</fullName>
    </submittedName>
</protein>
<dbReference type="AlphaFoldDB" id="F2LLF2"/>
<dbReference type="Proteomes" id="UP000008316">
    <property type="component" value="Chromosome 2"/>
</dbReference>
<reference evidence="1 2" key="1">
    <citation type="journal article" date="2011" name="J. Bacteriol.">
        <title>Complete genome sequence of Burkholderia gladioli BSR3.</title>
        <authorList>
            <person name="Seo Y.S."/>
            <person name="Lim J."/>
            <person name="Choi B.S."/>
            <person name="Kim H."/>
            <person name="Goo E."/>
            <person name="Lee B."/>
            <person name="Lim J.S."/>
            <person name="Choi I.Y."/>
            <person name="Moon J.S."/>
            <person name="Kim J."/>
            <person name="Hwang I."/>
        </authorList>
    </citation>
    <scope>NUCLEOTIDE SEQUENCE [LARGE SCALE GENOMIC DNA]</scope>
    <source>
        <strain evidence="1 2">BSR3</strain>
    </source>
</reference>
<evidence type="ECO:0000313" key="2">
    <source>
        <dbReference type="Proteomes" id="UP000008316"/>
    </source>
</evidence>
<dbReference type="HOGENOM" id="CLU_1861408_0_0_4"/>
<name>F2LLF2_BURGS</name>
<organism evidence="1 2">
    <name type="scientific">Burkholderia gladioli (strain BSR3)</name>
    <dbReference type="NCBI Taxonomy" id="999541"/>
    <lineage>
        <taxon>Bacteria</taxon>
        <taxon>Pseudomonadati</taxon>
        <taxon>Pseudomonadota</taxon>
        <taxon>Betaproteobacteria</taxon>
        <taxon>Burkholderiales</taxon>
        <taxon>Burkholderiaceae</taxon>
        <taxon>Burkholderia</taxon>
    </lineage>
</organism>